<name>A0AAP9XSR7_RAOTE</name>
<evidence type="ECO:0000256" key="10">
    <source>
        <dbReference type="ARBA" id="ARBA00023136"/>
    </source>
</evidence>
<protein>
    <submittedName>
        <fullName evidence="16">PTS beta-glucoside transporter subunit IIABC</fullName>
    </submittedName>
</protein>
<feature type="transmembrane region" description="Helical" evidence="12">
    <location>
        <begin position="143"/>
        <end position="162"/>
    </location>
</feature>
<dbReference type="PROSITE" id="PS01035">
    <property type="entry name" value="PTS_EIIB_TYPE_1_CYS"/>
    <property type="match status" value="1"/>
</dbReference>
<dbReference type="Pfam" id="PF00367">
    <property type="entry name" value="PTS_EIIB"/>
    <property type="match status" value="1"/>
</dbReference>
<feature type="transmembrane region" description="Helical" evidence="12">
    <location>
        <begin position="297"/>
        <end position="316"/>
    </location>
</feature>
<gene>
    <name evidence="16" type="primary">bglF</name>
    <name evidence="16" type="ORF">IMO34_07640</name>
</gene>
<dbReference type="PROSITE" id="PS00371">
    <property type="entry name" value="PTS_EIIA_TYPE_1_HIS"/>
    <property type="match status" value="1"/>
</dbReference>
<comment type="subcellular location">
    <subcellularLocation>
        <location evidence="1">Cell membrane</location>
        <topology evidence="1">Multi-pass membrane protein</topology>
    </subcellularLocation>
</comment>
<dbReference type="FunFam" id="2.70.70.10:FF:000001">
    <property type="entry name" value="PTS system glucose-specific IIA component"/>
    <property type="match status" value="1"/>
</dbReference>
<dbReference type="Gene3D" id="2.70.70.10">
    <property type="entry name" value="Glucose Permease (Domain IIA)"/>
    <property type="match status" value="1"/>
</dbReference>
<accession>A0AAP9XSR7</accession>
<dbReference type="InterPro" id="IPR011055">
    <property type="entry name" value="Dup_hybrid_motif"/>
</dbReference>
<dbReference type="Pfam" id="PF02378">
    <property type="entry name" value="PTS_EIIC"/>
    <property type="match status" value="1"/>
</dbReference>
<dbReference type="InterPro" id="IPR036878">
    <property type="entry name" value="Glu_permease_IIB"/>
</dbReference>
<dbReference type="GO" id="GO:0016301">
    <property type="term" value="F:kinase activity"/>
    <property type="evidence" value="ECO:0007669"/>
    <property type="project" value="UniProtKB-KW"/>
</dbReference>
<evidence type="ECO:0000256" key="8">
    <source>
        <dbReference type="ARBA" id="ARBA00022777"/>
    </source>
</evidence>
<feature type="transmembrane region" description="Helical" evidence="12">
    <location>
        <begin position="113"/>
        <end position="137"/>
    </location>
</feature>
<dbReference type="PROSITE" id="PS51098">
    <property type="entry name" value="PTS_EIIB_TYPE_1"/>
    <property type="match status" value="1"/>
</dbReference>
<evidence type="ECO:0000256" key="4">
    <source>
        <dbReference type="ARBA" id="ARBA00022597"/>
    </source>
</evidence>
<feature type="transmembrane region" description="Helical" evidence="12">
    <location>
        <begin position="244"/>
        <end position="265"/>
    </location>
</feature>
<keyword evidence="4" id="KW-0762">Sugar transport</keyword>
<dbReference type="NCBIfam" id="TIGR00830">
    <property type="entry name" value="PTBA"/>
    <property type="match status" value="1"/>
</dbReference>
<dbReference type="GO" id="GO:0009401">
    <property type="term" value="P:phosphoenolpyruvate-dependent sugar phosphotransferase system"/>
    <property type="evidence" value="ECO:0007669"/>
    <property type="project" value="UniProtKB-KW"/>
</dbReference>
<evidence type="ECO:0000259" key="13">
    <source>
        <dbReference type="PROSITE" id="PS51093"/>
    </source>
</evidence>
<keyword evidence="3" id="KW-1003">Cell membrane</keyword>
<feature type="domain" description="PTS EIIC type-1" evidence="15">
    <location>
        <begin position="104"/>
        <end position="463"/>
    </location>
</feature>
<dbReference type="FunFam" id="3.30.1360.60:FF:000001">
    <property type="entry name" value="PTS system glucose-specific IIBC component PtsG"/>
    <property type="match status" value="1"/>
</dbReference>
<dbReference type="InterPro" id="IPR018113">
    <property type="entry name" value="PTrfase_EIIB_Cys"/>
</dbReference>
<dbReference type="AlphaFoldDB" id="A0AAP9XSR7"/>
<feature type="transmembrane region" description="Helical" evidence="12">
    <location>
        <begin position="328"/>
        <end position="347"/>
    </location>
</feature>
<dbReference type="PROSITE" id="PS51093">
    <property type="entry name" value="PTS_EIIA_TYPE_1"/>
    <property type="match status" value="1"/>
</dbReference>
<evidence type="ECO:0000256" key="9">
    <source>
        <dbReference type="ARBA" id="ARBA00022989"/>
    </source>
</evidence>
<keyword evidence="8" id="KW-0418">Kinase</keyword>
<dbReference type="NCBIfam" id="TIGR01995">
    <property type="entry name" value="PTS-II-ABC-beta"/>
    <property type="match status" value="1"/>
</dbReference>
<evidence type="ECO:0000259" key="15">
    <source>
        <dbReference type="PROSITE" id="PS51103"/>
    </source>
</evidence>
<proteinExistence type="predicted"/>
<dbReference type="Proteomes" id="UP000594500">
    <property type="component" value="Chromosome"/>
</dbReference>
<dbReference type="NCBIfam" id="NF007335">
    <property type="entry name" value="PRK09824.1"/>
    <property type="match status" value="1"/>
</dbReference>
<dbReference type="GO" id="GO:0005886">
    <property type="term" value="C:plasma membrane"/>
    <property type="evidence" value="ECO:0007669"/>
    <property type="project" value="UniProtKB-SubCell"/>
</dbReference>
<dbReference type="InterPro" id="IPR001996">
    <property type="entry name" value="PTS_IIB_1"/>
</dbReference>
<sequence>MEYKALAQDILSRVGGKENIVSLVHCATRLRFKLKENKKADAEGLKMNPGVIMVVESGGQFQVVIGNHVHDVWQAVRSEAGLTDDSEPVAETGEKTSVLGQIIDVVSGIFTPFIGVLAASGILKGMLALAVVCGWLAPQQATYQIWFAASDALFFFFPLFLGYTAGKKFGGNPFITMVIGGALTHPLMIQAFEASQVSGAGATHFLGIPVTFINYSSSVIPIILASWASCWLERRSNAVLPPAMKNFFTPAICLAVVVPLTFLAIGPVATWLSQLLAHGYQIIYAVAPWLAGAAMGALWQVCVIFGLHWGLVPLMINNLAVLGQDSMLPMLLPAVMGQVGAALGIFLRSRDARQKVLAGSAISAGIFGVTEPAIYGLNLPLRRPFIFGCVAGAIGGAIVGFSNSHVYSFGFANIFTLAQMIPPQGIDATLWGGAIGIVAALVISCVLTFVAGMPKSSAGEAAVVTAPAGENDILAPMSGSVLALDQVPDGTFASGLLGQGVAIIPAIGKVIAPFSGEVASLFQTKHAIGLLSDSGIELLIHVGIDTVKLNGEPFTAHVKEGDRVQAGDLLLEFDRQAILDAGYDLATPIIISNSDGYRSVDIVSGSVVDAGQPLLSVSH</sequence>
<dbReference type="GO" id="GO:0015771">
    <property type="term" value="P:trehalose transport"/>
    <property type="evidence" value="ECO:0007669"/>
    <property type="project" value="TreeGrafter"/>
</dbReference>
<dbReference type="InterPro" id="IPR013013">
    <property type="entry name" value="PTS_EIIC_1"/>
</dbReference>
<feature type="transmembrane region" description="Helical" evidence="12">
    <location>
        <begin position="385"/>
        <end position="408"/>
    </location>
</feature>
<dbReference type="GO" id="GO:0090589">
    <property type="term" value="F:protein-phosphocysteine-trehalose phosphotransferase system transporter activity"/>
    <property type="evidence" value="ECO:0007669"/>
    <property type="project" value="TreeGrafter"/>
</dbReference>
<feature type="transmembrane region" description="Helical" evidence="12">
    <location>
        <begin position="174"/>
        <end position="192"/>
    </location>
</feature>
<dbReference type="PROSITE" id="PS51103">
    <property type="entry name" value="PTS_EIIC_TYPE_1"/>
    <property type="match status" value="1"/>
</dbReference>
<evidence type="ECO:0000256" key="6">
    <source>
        <dbReference type="ARBA" id="ARBA00022683"/>
    </source>
</evidence>
<evidence type="ECO:0000256" key="12">
    <source>
        <dbReference type="SAM" id="Phobius"/>
    </source>
</evidence>
<keyword evidence="6" id="KW-0598">Phosphotransferase system</keyword>
<dbReference type="SUPFAM" id="SSF51261">
    <property type="entry name" value="Duplicated hybrid motif"/>
    <property type="match status" value="1"/>
</dbReference>
<dbReference type="Gene3D" id="3.30.1360.60">
    <property type="entry name" value="Glucose permease domain IIB"/>
    <property type="match status" value="1"/>
</dbReference>
<keyword evidence="9 12" id="KW-1133">Transmembrane helix</keyword>
<feature type="transmembrane region" description="Helical" evidence="12">
    <location>
        <begin position="428"/>
        <end position="450"/>
    </location>
</feature>
<keyword evidence="2" id="KW-0813">Transport</keyword>
<feature type="transmembrane region" description="Helical" evidence="12">
    <location>
        <begin position="212"/>
        <end position="232"/>
    </location>
</feature>
<keyword evidence="7 12" id="KW-0812">Transmembrane</keyword>
<evidence type="ECO:0000256" key="5">
    <source>
        <dbReference type="ARBA" id="ARBA00022679"/>
    </source>
</evidence>
<reference evidence="16 17" key="1">
    <citation type="submission" date="2020-10" db="EMBL/GenBank/DDBJ databases">
        <title>Resistance determinants and their genetic context in bacteria from a longitudinal study of pigs reared under conventional and antibiotic-free husbandry practices.</title>
        <authorList>
            <person name="Poulin-Laprade D."/>
            <person name="Brouard J.-S."/>
            <person name="Gagnon N."/>
            <person name="Turcotte A."/>
            <person name="Langlois A."/>
            <person name="Matte J.J."/>
            <person name="Carrillo C.D."/>
            <person name="Zaheer R."/>
            <person name="McAllister T."/>
            <person name="Topp E."/>
            <person name="Talbot G."/>
        </authorList>
    </citation>
    <scope>NUCLEOTIDE SEQUENCE [LARGE SCALE GENOMIC DNA]</scope>
    <source>
        <strain evidence="16 17">Res13-Abat-PEB01-P1-04-A</strain>
    </source>
</reference>
<dbReference type="GO" id="GO:0008982">
    <property type="term" value="F:protein-N(PI)-phosphohistidine-sugar phosphotransferase activity"/>
    <property type="evidence" value="ECO:0007669"/>
    <property type="project" value="InterPro"/>
</dbReference>
<evidence type="ECO:0000256" key="11">
    <source>
        <dbReference type="PROSITE-ProRule" id="PRU00421"/>
    </source>
</evidence>
<dbReference type="SUPFAM" id="SSF55604">
    <property type="entry name" value="Glucose permease domain IIB"/>
    <property type="match status" value="1"/>
</dbReference>
<evidence type="ECO:0000256" key="3">
    <source>
        <dbReference type="ARBA" id="ARBA00022475"/>
    </source>
</evidence>
<evidence type="ECO:0000256" key="7">
    <source>
        <dbReference type="ARBA" id="ARBA00022692"/>
    </source>
</evidence>
<dbReference type="CDD" id="cd00210">
    <property type="entry name" value="PTS_IIA_glc"/>
    <property type="match status" value="1"/>
</dbReference>
<keyword evidence="5" id="KW-0808">Transferase</keyword>
<dbReference type="InterPro" id="IPR011297">
    <property type="entry name" value="PTS_IIABC_b_glu"/>
</dbReference>
<dbReference type="InterPro" id="IPR050558">
    <property type="entry name" value="PTS_Sugar-Specific_Components"/>
</dbReference>
<dbReference type="PANTHER" id="PTHR30175:SF1">
    <property type="entry name" value="PTS SYSTEM ARBUTIN-, CELLOBIOSE-, AND SALICIN-SPECIFIC EIIBC COMPONENT-RELATED"/>
    <property type="match status" value="1"/>
</dbReference>
<dbReference type="InterPro" id="IPR003352">
    <property type="entry name" value="PTS_EIIC"/>
</dbReference>
<organism evidence="16 17">
    <name type="scientific">Raoultella terrigena</name>
    <name type="common">Klebsiella terrigena</name>
    <dbReference type="NCBI Taxonomy" id="577"/>
    <lineage>
        <taxon>Bacteria</taxon>
        <taxon>Pseudomonadati</taxon>
        <taxon>Pseudomonadota</taxon>
        <taxon>Gammaproteobacteria</taxon>
        <taxon>Enterobacterales</taxon>
        <taxon>Enterobacteriaceae</taxon>
        <taxon>Klebsiella/Raoultella group</taxon>
        <taxon>Raoultella</taxon>
    </lineage>
</organism>
<feature type="active site" description="Phosphocysteine intermediate; for EIIB activity" evidence="11">
    <location>
        <position position="26"/>
    </location>
</feature>
<evidence type="ECO:0000313" key="16">
    <source>
        <dbReference type="EMBL" id="QPF10261.1"/>
    </source>
</evidence>
<dbReference type="PANTHER" id="PTHR30175">
    <property type="entry name" value="PHOSPHOTRANSFERASE SYSTEM TRANSPORT PROTEIN"/>
    <property type="match status" value="1"/>
</dbReference>
<dbReference type="InterPro" id="IPR001127">
    <property type="entry name" value="PTS_EIIA_1_perm"/>
</dbReference>
<dbReference type="EMBL" id="CP062916">
    <property type="protein sequence ID" value="QPF10261.1"/>
    <property type="molecule type" value="Genomic_DNA"/>
</dbReference>
<dbReference type="Pfam" id="PF00358">
    <property type="entry name" value="PTS_EIIA_1"/>
    <property type="match status" value="1"/>
</dbReference>
<evidence type="ECO:0000256" key="2">
    <source>
        <dbReference type="ARBA" id="ARBA00022448"/>
    </source>
</evidence>
<feature type="domain" description="PTS EIIA type-1" evidence="13">
    <location>
        <begin position="489"/>
        <end position="593"/>
    </location>
</feature>
<evidence type="ECO:0000313" key="17">
    <source>
        <dbReference type="Proteomes" id="UP000594500"/>
    </source>
</evidence>
<keyword evidence="10 12" id="KW-0472">Membrane</keyword>
<evidence type="ECO:0000256" key="1">
    <source>
        <dbReference type="ARBA" id="ARBA00004651"/>
    </source>
</evidence>
<feature type="domain" description="PTS EIIB type-1" evidence="14">
    <location>
        <begin position="4"/>
        <end position="86"/>
    </location>
</feature>
<evidence type="ECO:0000259" key="14">
    <source>
        <dbReference type="PROSITE" id="PS51098"/>
    </source>
</evidence>
<dbReference type="CDD" id="cd00212">
    <property type="entry name" value="PTS_IIB_glc"/>
    <property type="match status" value="1"/>
</dbReference>